<feature type="region of interest" description="Disordered" evidence="1">
    <location>
        <begin position="97"/>
        <end position="122"/>
    </location>
</feature>
<evidence type="ECO:0008006" key="4">
    <source>
        <dbReference type="Google" id="ProtNLM"/>
    </source>
</evidence>
<evidence type="ECO:0000313" key="2">
    <source>
        <dbReference type="EMBL" id="OVA05609.1"/>
    </source>
</evidence>
<name>A0A200Q539_MACCD</name>
<dbReference type="AlphaFoldDB" id="A0A200Q539"/>
<keyword evidence="3" id="KW-1185">Reference proteome</keyword>
<accession>A0A200Q539</accession>
<comment type="caution">
    <text evidence="2">The sequence shown here is derived from an EMBL/GenBank/DDBJ whole genome shotgun (WGS) entry which is preliminary data.</text>
</comment>
<protein>
    <recommendedName>
        <fullName evidence="4">Retrotransposon gag domain-containing protein</fullName>
    </recommendedName>
</protein>
<organism evidence="2 3">
    <name type="scientific">Macleaya cordata</name>
    <name type="common">Five-seeded plume-poppy</name>
    <name type="synonym">Bocconia cordata</name>
    <dbReference type="NCBI Taxonomy" id="56857"/>
    <lineage>
        <taxon>Eukaryota</taxon>
        <taxon>Viridiplantae</taxon>
        <taxon>Streptophyta</taxon>
        <taxon>Embryophyta</taxon>
        <taxon>Tracheophyta</taxon>
        <taxon>Spermatophyta</taxon>
        <taxon>Magnoliopsida</taxon>
        <taxon>Ranunculales</taxon>
        <taxon>Papaveraceae</taxon>
        <taxon>Papaveroideae</taxon>
        <taxon>Macleaya</taxon>
    </lineage>
</organism>
<dbReference type="InParanoid" id="A0A200Q539"/>
<gene>
    <name evidence="2" type="ORF">BVC80_8661g7</name>
</gene>
<dbReference type="Proteomes" id="UP000195402">
    <property type="component" value="Unassembled WGS sequence"/>
</dbReference>
<proteinExistence type="predicted"/>
<sequence>MSSSVTDYLARFEDLFIRCDVHEEAFVTVTRIINGLRPNIKREVKLYSPDTLEEAFHKALEIEKYLRFPAQRHVVFQIGEQQQSKITFERSRGVTQMARVPSGGPNTTPFRAGPPKGTDIPASSSRSIRVTLLLVVLVVLRPWRPRSRILLIRNMLNRL</sequence>
<evidence type="ECO:0000313" key="3">
    <source>
        <dbReference type="Proteomes" id="UP000195402"/>
    </source>
</evidence>
<evidence type="ECO:0000256" key="1">
    <source>
        <dbReference type="SAM" id="MobiDB-lite"/>
    </source>
</evidence>
<dbReference type="EMBL" id="MVGT01003073">
    <property type="protein sequence ID" value="OVA05609.1"/>
    <property type="molecule type" value="Genomic_DNA"/>
</dbReference>
<dbReference type="OrthoDB" id="1934635at2759"/>
<reference evidence="2 3" key="1">
    <citation type="journal article" date="2017" name="Mol. Plant">
        <title>The Genome of Medicinal Plant Macleaya cordata Provides New Insights into Benzylisoquinoline Alkaloids Metabolism.</title>
        <authorList>
            <person name="Liu X."/>
            <person name="Liu Y."/>
            <person name="Huang P."/>
            <person name="Ma Y."/>
            <person name="Qing Z."/>
            <person name="Tang Q."/>
            <person name="Cao H."/>
            <person name="Cheng P."/>
            <person name="Zheng Y."/>
            <person name="Yuan Z."/>
            <person name="Zhou Y."/>
            <person name="Liu J."/>
            <person name="Tang Z."/>
            <person name="Zhuo Y."/>
            <person name="Zhang Y."/>
            <person name="Yu L."/>
            <person name="Huang J."/>
            <person name="Yang P."/>
            <person name="Peng Q."/>
            <person name="Zhang J."/>
            <person name="Jiang W."/>
            <person name="Zhang Z."/>
            <person name="Lin K."/>
            <person name="Ro D.K."/>
            <person name="Chen X."/>
            <person name="Xiong X."/>
            <person name="Shang Y."/>
            <person name="Huang S."/>
            <person name="Zeng J."/>
        </authorList>
    </citation>
    <scope>NUCLEOTIDE SEQUENCE [LARGE SCALE GENOMIC DNA]</scope>
    <source>
        <strain evidence="3">cv. BLH2017</strain>
        <tissue evidence="2">Root</tissue>
    </source>
</reference>